<gene>
    <name evidence="1" type="ORF">LTR37_019013</name>
</gene>
<comment type="caution">
    <text evidence="1">The sequence shown here is derived from an EMBL/GenBank/DDBJ whole genome shotgun (WGS) entry which is preliminary data.</text>
</comment>
<keyword evidence="2" id="KW-1185">Reference proteome</keyword>
<protein>
    <submittedName>
        <fullName evidence="1">Uncharacterized protein</fullName>
    </submittedName>
</protein>
<reference evidence="1" key="1">
    <citation type="submission" date="2023-07" db="EMBL/GenBank/DDBJ databases">
        <title>Black Yeasts Isolated from many extreme environments.</title>
        <authorList>
            <person name="Coleine C."/>
            <person name="Stajich J.E."/>
            <person name="Selbmann L."/>
        </authorList>
    </citation>
    <scope>NUCLEOTIDE SEQUENCE</scope>
    <source>
        <strain evidence="1">CCFEE 5714</strain>
    </source>
</reference>
<dbReference type="Proteomes" id="UP001281147">
    <property type="component" value="Unassembled WGS sequence"/>
</dbReference>
<accession>A0ACC3MH57</accession>
<sequence>MALIARRQLTMGHKIAAAHPDFDEPWVQKLLADPNVRWTVQSPEYVQSTSKSVSNSMFEHTLYSDRGIRAHLSFRRPCKEADAIRPLEECFLLSVGDGVDGKTGRAHGGFNSLMLDHM</sequence>
<organism evidence="1 2">
    <name type="scientific">Vermiconidia calcicola</name>
    <dbReference type="NCBI Taxonomy" id="1690605"/>
    <lineage>
        <taxon>Eukaryota</taxon>
        <taxon>Fungi</taxon>
        <taxon>Dikarya</taxon>
        <taxon>Ascomycota</taxon>
        <taxon>Pezizomycotina</taxon>
        <taxon>Dothideomycetes</taxon>
        <taxon>Dothideomycetidae</taxon>
        <taxon>Mycosphaerellales</taxon>
        <taxon>Extremaceae</taxon>
        <taxon>Vermiconidia</taxon>
    </lineage>
</organism>
<dbReference type="EMBL" id="JAUTXU010000281">
    <property type="protein sequence ID" value="KAK3690747.1"/>
    <property type="molecule type" value="Genomic_DNA"/>
</dbReference>
<evidence type="ECO:0000313" key="1">
    <source>
        <dbReference type="EMBL" id="KAK3690747.1"/>
    </source>
</evidence>
<name>A0ACC3MH57_9PEZI</name>
<proteinExistence type="predicted"/>
<evidence type="ECO:0000313" key="2">
    <source>
        <dbReference type="Proteomes" id="UP001281147"/>
    </source>
</evidence>